<dbReference type="PANTHER" id="PTHR30383">
    <property type="entry name" value="THIOESTERASE 1/PROTEASE 1/LYSOPHOSPHOLIPASE L1"/>
    <property type="match status" value="1"/>
</dbReference>
<dbReference type="SUPFAM" id="SSF52266">
    <property type="entry name" value="SGNH hydrolase"/>
    <property type="match status" value="1"/>
</dbReference>
<reference evidence="2" key="1">
    <citation type="submission" date="2021-01" db="EMBL/GenBank/DDBJ databases">
        <authorList>
            <person name="Corre E."/>
            <person name="Pelletier E."/>
            <person name="Niang G."/>
            <person name="Scheremetjew M."/>
            <person name="Finn R."/>
            <person name="Kale V."/>
            <person name="Holt S."/>
            <person name="Cochrane G."/>
            <person name="Meng A."/>
            <person name="Brown T."/>
            <person name="Cohen L."/>
        </authorList>
    </citation>
    <scope>NUCLEOTIDE SEQUENCE</scope>
    <source>
        <strain evidence="2">RCC3387</strain>
    </source>
</reference>
<dbReference type="InterPro" id="IPR013830">
    <property type="entry name" value="SGNH_hydro"/>
</dbReference>
<dbReference type="GO" id="GO:0004622">
    <property type="term" value="F:phosphatidylcholine lysophospholipase activity"/>
    <property type="evidence" value="ECO:0007669"/>
    <property type="project" value="TreeGrafter"/>
</dbReference>
<gene>
    <name evidence="2" type="ORF">BRAN1462_LOCUS40305</name>
</gene>
<dbReference type="AlphaFoldDB" id="A0A7S2LJA6"/>
<protein>
    <recommendedName>
        <fullName evidence="1">SGNH hydrolase-type esterase domain-containing protein</fullName>
    </recommendedName>
</protein>
<dbReference type="Pfam" id="PF13472">
    <property type="entry name" value="Lipase_GDSL_2"/>
    <property type="match status" value="1"/>
</dbReference>
<dbReference type="Gene3D" id="3.40.50.1110">
    <property type="entry name" value="SGNH hydrolase"/>
    <property type="match status" value="1"/>
</dbReference>
<name>A0A7S2LJA6_9DINO</name>
<dbReference type="InterPro" id="IPR036514">
    <property type="entry name" value="SGNH_hydro_sf"/>
</dbReference>
<proteinExistence type="predicted"/>
<sequence length="244" mass="25815">MAAAGVCQAVHLRMSYVQPVEPEGRRSGYAGQGLGGPPLRLLFVGDSVCMGIGAKIAAPLQKACADRLAALRGRPVAWRTVGAAGADVRELCAMFQQRVEHDAEQPGCRGAFDIAVVLCGVNDGKKFLQGRLPSAFGEDLAKLCFALRQAAPEGSIAVPCIPALTEAPLLQLWPLRHLVDHFFQQFEAQKEAVAAADSLHCPTPPANTLPRPTDTRLWASDGIHPSGEGYAVIGEWLGSALACV</sequence>
<feature type="domain" description="SGNH hydrolase-type esterase" evidence="1">
    <location>
        <begin position="43"/>
        <end position="232"/>
    </location>
</feature>
<dbReference type="EMBL" id="HBGW01063227">
    <property type="protein sequence ID" value="CAD9608172.1"/>
    <property type="molecule type" value="Transcribed_RNA"/>
</dbReference>
<dbReference type="InterPro" id="IPR051532">
    <property type="entry name" value="Ester_Hydrolysis_Enzymes"/>
</dbReference>
<evidence type="ECO:0000313" key="2">
    <source>
        <dbReference type="EMBL" id="CAD9608172.1"/>
    </source>
</evidence>
<organism evidence="2">
    <name type="scientific">Zooxanthella nutricula</name>
    <dbReference type="NCBI Taxonomy" id="1333877"/>
    <lineage>
        <taxon>Eukaryota</taxon>
        <taxon>Sar</taxon>
        <taxon>Alveolata</taxon>
        <taxon>Dinophyceae</taxon>
        <taxon>Peridiniales</taxon>
        <taxon>Peridiniales incertae sedis</taxon>
        <taxon>Zooxanthella</taxon>
    </lineage>
</organism>
<accession>A0A7S2LJA6</accession>
<dbReference type="PANTHER" id="PTHR30383:SF5">
    <property type="entry name" value="SGNH HYDROLASE-TYPE ESTERASE DOMAIN-CONTAINING PROTEIN"/>
    <property type="match status" value="1"/>
</dbReference>
<evidence type="ECO:0000259" key="1">
    <source>
        <dbReference type="Pfam" id="PF13472"/>
    </source>
</evidence>